<evidence type="ECO:0000313" key="1">
    <source>
        <dbReference type="EMBL" id="KAF2849225.1"/>
    </source>
</evidence>
<dbReference type="PANTHER" id="PTHR46177:SF1">
    <property type="entry name" value="INTEGRASE CATALYTIC DOMAIN-CONTAINING PROTEIN"/>
    <property type="match status" value="1"/>
</dbReference>
<dbReference type="OrthoDB" id="5392716at2759"/>
<proteinExistence type="predicted"/>
<evidence type="ECO:0000313" key="2">
    <source>
        <dbReference type="Proteomes" id="UP000799423"/>
    </source>
</evidence>
<dbReference type="EMBL" id="MU006313">
    <property type="protein sequence ID" value="KAF2849225.1"/>
    <property type="molecule type" value="Genomic_DNA"/>
</dbReference>
<accession>A0A6A7B459</accession>
<dbReference type="AlphaFoldDB" id="A0A6A7B459"/>
<organism evidence="1 2">
    <name type="scientific">Plenodomus tracheiphilus IPT5</name>
    <dbReference type="NCBI Taxonomy" id="1408161"/>
    <lineage>
        <taxon>Eukaryota</taxon>
        <taxon>Fungi</taxon>
        <taxon>Dikarya</taxon>
        <taxon>Ascomycota</taxon>
        <taxon>Pezizomycotina</taxon>
        <taxon>Dothideomycetes</taxon>
        <taxon>Pleosporomycetidae</taxon>
        <taxon>Pleosporales</taxon>
        <taxon>Pleosporineae</taxon>
        <taxon>Leptosphaeriaceae</taxon>
        <taxon>Plenodomus</taxon>
    </lineage>
</organism>
<gene>
    <name evidence="1" type="ORF">T440DRAFT_480384</name>
</gene>
<sequence length="220" mass="25996">MWKMMEVIAPLLQRAREITCSSGLYVTRRNFVTKPGGHGHKKIDLEPYKTILETKYRNGVKLNELQQWLQQRDLKISSYTIAKRLAEWRINRMHILEPHKEILMNLVREGVTLTETRNRLKAEGITFSPRTLTRALAVWNVIRRPRGSTLDDLRDRIRPLWKQGLHIDEITEILREENCFLPDITMKRIMAELKQEARAKEDWLRARRRKAATAPPNKEP</sequence>
<protein>
    <recommendedName>
        <fullName evidence="3">Clr5 domain-containing protein</fullName>
    </recommendedName>
</protein>
<dbReference type="Proteomes" id="UP000799423">
    <property type="component" value="Unassembled WGS sequence"/>
</dbReference>
<name>A0A6A7B459_9PLEO</name>
<dbReference type="PANTHER" id="PTHR46177">
    <property type="entry name" value="INTEGRASE CATALYTIC DOMAIN-CONTAINING PROTEIN"/>
    <property type="match status" value="1"/>
</dbReference>
<evidence type="ECO:0008006" key="3">
    <source>
        <dbReference type="Google" id="ProtNLM"/>
    </source>
</evidence>
<keyword evidence="2" id="KW-1185">Reference proteome</keyword>
<reference evidence="1" key="1">
    <citation type="submission" date="2020-01" db="EMBL/GenBank/DDBJ databases">
        <authorList>
            <consortium name="DOE Joint Genome Institute"/>
            <person name="Haridas S."/>
            <person name="Albert R."/>
            <person name="Binder M."/>
            <person name="Bloem J."/>
            <person name="Labutti K."/>
            <person name="Salamov A."/>
            <person name="Andreopoulos B."/>
            <person name="Baker S.E."/>
            <person name="Barry K."/>
            <person name="Bills G."/>
            <person name="Bluhm B.H."/>
            <person name="Cannon C."/>
            <person name="Castanera R."/>
            <person name="Culley D.E."/>
            <person name="Daum C."/>
            <person name="Ezra D."/>
            <person name="Gonzalez J.B."/>
            <person name="Henrissat B."/>
            <person name="Kuo A."/>
            <person name="Liang C."/>
            <person name="Lipzen A."/>
            <person name="Lutzoni F."/>
            <person name="Magnuson J."/>
            <person name="Mondo S."/>
            <person name="Nolan M."/>
            <person name="Ohm R."/>
            <person name="Pangilinan J."/>
            <person name="Park H.-J."/>
            <person name="Ramirez L."/>
            <person name="Alfaro M."/>
            <person name="Sun H."/>
            <person name="Tritt A."/>
            <person name="Yoshinaga Y."/>
            <person name="Zwiers L.-H."/>
            <person name="Turgeon B.G."/>
            <person name="Goodwin S.B."/>
            <person name="Spatafora J.W."/>
            <person name="Crous P.W."/>
            <person name="Grigoriev I.V."/>
        </authorList>
    </citation>
    <scope>NUCLEOTIDE SEQUENCE</scope>
    <source>
        <strain evidence="1">IPT5</strain>
    </source>
</reference>